<reference evidence="3" key="1">
    <citation type="submission" date="2022-11" db="UniProtKB">
        <authorList>
            <consortium name="WormBaseParasite"/>
        </authorList>
    </citation>
    <scope>IDENTIFICATION</scope>
</reference>
<name>A0A915K3D7_ROMCU</name>
<protein>
    <submittedName>
        <fullName evidence="3">Uncharacterized protein</fullName>
    </submittedName>
</protein>
<proteinExistence type="predicted"/>
<organism evidence="2 3">
    <name type="scientific">Romanomermis culicivorax</name>
    <name type="common">Nematode worm</name>
    <dbReference type="NCBI Taxonomy" id="13658"/>
    <lineage>
        <taxon>Eukaryota</taxon>
        <taxon>Metazoa</taxon>
        <taxon>Ecdysozoa</taxon>
        <taxon>Nematoda</taxon>
        <taxon>Enoplea</taxon>
        <taxon>Dorylaimia</taxon>
        <taxon>Mermithida</taxon>
        <taxon>Mermithoidea</taxon>
        <taxon>Mermithidae</taxon>
        <taxon>Romanomermis</taxon>
    </lineage>
</organism>
<dbReference type="AlphaFoldDB" id="A0A915K3D7"/>
<dbReference type="WBParaSite" id="nRc.2.0.1.t32722-RA">
    <property type="protein sequence ID" value="nRc.2.0.1.t32722-RA"/>
    <property type="gene ID" value="nRc.2.0.1.g32722"/>
</dbReference>
<evidence type="ECO:0000256" key="1">
    <source>
        <dbReference type="SAM" id="MobiDB-lite"/>
    </source>
</evidence>
<dbReference type="Proteomes" id="UP000887565">
    <property type="component" value="Unplaced"/>
</dbReference>
<feature type="compositionally biased region" description="Polar residues" evidence="1">
    <location>
        <begin position="122"/>
        <end position="131"/>
    </location>
</feature>
<sequence length="141" mass="15898">MALSRGSIKAKLRSTTRLLDHLKCKHIMEYNGIEEKKAEEALALSDKKQQAEGICNSKDANEEQSKIDNIFKTTIKYNDSKAIFGRPLFLVGSKRNLKQNLRAIGYNTMLLKDFVAQENDDLSSNSYNSANDETDSNKCDC</sequence>
<evidence type="ECO:0000313" key="2">
    <source>
        <dbReference type="Proteomes" id="UP000887565"/>
    </source>
</evidence>
<keyword evidence="2" id="KW-1185">Reference proteome</keyword>
<evidence type="ECO:0000313" key="3">
    <source>
        <dbReference type="WBParaSite" id="nRc.2.0.1.t32722-RA"/>
    </source>
</evidence>
<feature type="region of interest" description="Disordered" evidence="1">
    <location>
        <begin position="122"/>
        <end position="141"/>
    </location>
</feature>
<accession>A0A915K3D7</accession>